<evidence type="ECO:0000313" key="3">
    <source>
        <dbReference type="Proteomes" id="UP000214646"/>
    </source>
</evidence>
<dbReference type="Proteomes" id="UP000214646">
    <property type="component" value="Unassembled WGS sequence"/>
</dbReference>
<accession>A0A225DM92</accession>
<evidence type="ECO:0000259" key="1">
    <source>
        <dbReference type="Pfam" id="PF07244"/>
    </source>
</evidence>
<dbReference type="EMBL" id="NIDE01000014">
    <property type="protein sequence ID" value="OWK38329.1"/>
    <property type="molecule type" value="Genomic_DNA"/>
</dbReference>
<feature type="domain" description="POTRA" evidence="1">
    <location>
        <begin position="52"/>
        <end position="120"/>
    </location>
</feature>
<proteinExistence type="predicted"/>
<dbReference type="Pfam" id="PF07244">
    <property type="entry name" value="POTRA"/>
    <property type="match status" value="1"/>
</dbReference>
<name>A0A225DM92_9BACT</name>
<sequence>MLDEFEALRAQKAELEKKEIELTKAIRTLMGKQVERISRLGIVPAVSAAPDRVGRIVITGNAGKDEKKILDAVKLTPGQSLAHPALEDARTRLTKAGYRKATVEVRPGETGYVDLEVKIGEE</sequence>
<gene>
    <name evidence="2" type="ORF">FRUB_07449</name>
</gene>
<organism evidence="2 3">
    <name type="scientific">Fimbriiglobus ruber</name>
    <dbReference type="NCBI Taxonomy" id="1908690"/>
    <lineage>
        <taxon>Bacteria</taxon>
        <taxon>Pseudomonadati</taxon>
        <taxon>Planctomycetota</taxon>
        <taxon>Planctomycetia</taxon>
        <taxon>Gemmatales</taxon>
        <taxon>Gemmataceae</taxon>
        <taxon>Fimbriiglobus</taxon>
    </lineage>
</organism>
<evidence type="ECO:0000313" key="2">
    <source>
        <dbReference type="EMBL" id="OWK38329.1"/>
    </source>
</evidence>
<comment type="caution">
    <text evidence="2">The sequence shown here is derived from an EMBL/GenBank/DDBJ whole genome shotgun (WGS) entry which is preliminary data.</text>
</comment>
<dbReference type="InterPro" id="IPR010827">
    <property type="entry name" value="BamA/TamA_POTRA"/>
</dbReference>
<keyword evidence="3" id="KW-1185">Reference proteome</keyword>
<dbReference type="AlphaFoldDB" id="A0A225DM92"/>
<reference evidence="3" key="1">
    <citation type="submission" date="2017-06" db="EMBL/GenBank/DDBJ databases">
        <title>Genome analysis of Fimbriiglobus ruber SP5, the first member of the order Planctomycetales with confirmed chitinolytic capability.</title>
        <authorList>
            <person name="Ravin N.V."/>
            <person name="Rakitin A.L."/>
            <person name="Ivanova A.A."/>
            <person name="Beletsky A.V."/>
            <person name="Kulichevskaya I.S."/>
            <person name="Mardanov A.V."/>
            <person name="Dedysh S.N."/>
        </authorList>
    </citation>
    <scope>NUCLEOTIDE SEQUENCE [LARGE SCALE GENOMIC DNA]</scope>
    <source>
        <strain evidence="3">SP5</strain>
    </source>
</reference>
<protein>
    <recommendedName>
        <fullName evidence="1">POTRA domain-containing protein</fullName>
    </recommendedName>
</protein>
<dbReference type="GO" id="GO:0019867">
    <property type="term" value="C:outer membrane"/>
    <property type="evidence" value="ECO:0007669"/>
    <property type="project" value="InterPro"/>
</dbReference>
<dbReference type="Gene3D" id="3.10.20.310">
    <property type="entry name" value="membrane protein fhac"/>
    <property type="match status" value="1"/>
</dbReference>